<dbReference type="InterPro" id="IPR001584">
    <property type="entry name" value="Integrase_cat-core"/>
</dbReference>
<dbReference type="Pfam" id="PF17921">
    <property type="entry name" value="Integrase_H2C2"/>
    <property type="match status" value="1"/>
</dbReference>
<dbReference type="CDD" id="cd01647">
    <property type="entry name" value="RT_LTR"/>
    <property type="match status" value="1"/>
</dbReference>
<keyword evidence="4" id="KW-0540">Nuclease</keyword>
<dbReference type="Pfam" id="PF00665">
    <property type="entry name" value="rve"/>
    <property type="match status" value="1"/>
</dbReference>
<keyword evidence="6" id="KW-0378">Hydrolase</keyword>
<dbReference type="GO" id="GO:0015074">
    <property type="term" value="P:DNA integration"/>
    <property type="evidence" value="ECO:0007669"/>
    <property type="project" value="InterPro"/>
</dbReference>
<feature type="domain" description="Reverse transcriptase" evidence="9">
    <location>
        <begin position="278"/>
        <end position="459"/>
    </location>
</feature>
<dbReference type="Proteomes" id="UP000215902">
    <property type="component" value="Unassembled WGS sequence"/>
</dbReference>
<keyword evidence="5" id="KW-0255">Endonuclease</keyword>
<gene>
    <name evidence="11" type="ORF">BOX15_Mlig034131g3</name>
</gene>
<feature type="region of interest" description="Disordered" evidence="8">
    <location>
        <begin position="667"/>
        <end position="689"/>
    </location>
</feature>
<evidence type="ECO:0000256" key="7">
    <source>
        <dbReference type="ARBA" id="ARBA00022918"/>
    </source>
</evidence>
<dbReference type="InterPro" id="IPR012337">
    <property type="entry name" value="RNaseH-like_sf"/>
</dbReference>
<dbReference type="FunFam" id="3.30.420.10:FF:000032">
    <property type="entry name" value="Retrovirus-related Pol polyprotein from transposon 297-like Protein"/>
    <property type="match status" value="1"/>
</dbReference>
<dbReference type="GO" id="GO:0004519">
    <property type="term" value="F:endonuclease activity"/>
    <property type="evidence" value="ECO:0007669"/>
    <property type="project" value="UniProtKB-KW"/>
</dbReference>
<dbReference type="SUPFAM" id="SSF56672">
    <property type="entry name" value="DNA/RNA polymerases"/>
    <property type="match status" value="1"/>
</dbReference>
<dbReference type="Gene3D" id="3.10.10.10">
    <property type="entry name" value="HIV Type 1 Reverse Transcriptase, subunit A, domain 1"/>
    <property type="match status" value="1"/>
</dbReference>
<accession>A0A267DQ29</accession>
<dbReference type="GO" id="GO:0016787">
    <property type="term" value="F:hydrolase activity"/>
    <property type="evidence" value="ECO:0007669"/>
    <property type="project" value="UniProtKB-KW"/>
</dbReference>
<dbReference type="GO" id="GO:0003964">
    <property type="term" value="F:RNA-directed DNA polymerase activity"/>
    <property type="evidence" value="ECO:0007669"/>
    <property type="project" value="UniProtKB-KW"/>
</dbReference>
<comment type="caution">
    <text evidence="11">The sequence shown here is derived from an EMBL/GenBank/DDBJ whole genome shotgun (WGS) entry which is preliminary data.</text>
</comment>
<dbReference type="InterPro" id="IPR043128">
    <property type="entry name" value="Rev_trsase/Diguanyl_cyclase"/>
</dbReference>
<dbReference type="Gene3D" id="3.30.420.10">
    <property type="entry name" value="Ribonuclease H-like superfamily/Ribonuclease H"/>
    <property type="match status" value="1"/>
</dbReference>
<dbReference type="Gene3D" id="1.10.340.70">
    <property type="match status" value="1"/>
</dbReference>
<dbReference type="InterPro" id="IPR000477">
    <property type="entry name" value="RT_dom"/>
</dbReference>
<evidence type="ECO:0000256" key="1">
    <source>
        <dbReference type="ARBA" id="ARBA00012493"/>
    </source>
</evidence>
<dbReference type="CDD" id="cd09274">
    <property type="entry name" value="RNase_HI_RT_Ty3"/>
    <property type="match status" value="1"/>
</dbReference>
<keyword evidence="12" id="KW-1185">Reference proteome</keyword>
<dbReference type="Pfam" id="PF17917">
    <property type="entry name" value="RT_RNaseH"/>
    <property type="match status" value="1"/>
</dbReference>
<evidence type="ECO:0000256" key="6">
    <source>
        <dbReference type="ARBA" id="ARBA00022801"/>
    </source>
</evidence>
<dbReference type="InterPro" id="IPR041373">
    <property type="entry name" value="RT_RNaseH"/>
</dbReference>
<feature type="compositionally biased region" description="Basic and acidic residues" evidence="8">
    <location>
        <begin position="1135"/>
        <end position="1145"/>
    </location>
</feature>
<dbReference type="FunFam" id="3.30.70.270:FF:000020">
    <property type="entry name" value="Transposon Tf2-6 polyprotein-like Protein"/>
    <property type="match status" value="1"/>
</dbReference>
<feature type="domain" description="Integrase catalytic" evidence="10">
    <location>
        <begin position="848"/>
        <end position="1008"/>
    </location>
</feature>
<dbReference type="InterPro" id="IPR041588">
    <property type="entry name" value="Integrase_H2C2"/>
</dbReference>
<dbReference type="PROSITE" id="PS50994">
    <property type="entry name" value="INTEGRASE"/>
    <property type="match status" value="1"/>
</dbReference>
<keyword evidence="7" id="KW-0695">RNA-directed DNA polymerase</keyword>
<dbReference type="STRING" id="282301.A0A267DQ29"/>
<evidence type="ECO:0000256" key="3">
    <source>
        <dbReference type="ARBA" id="ARBA00022695"/>
    </source>
</evidence>
<evidence type="ECO:0000256" key="8">
    <source>
        <dbReference type="SAM" id="MobiDB-lite"/>
    </source>
</evidence>
<name>A0A267DQ29_9PLAT</name>
<reference evidence="11 12" key="1">
    <citation type="submission" date="2017-06" db="EMBL/GenBank/DDBJ databases">
        <title>A platform for efficient transgenesis in Macrostomum lignano, a flatworm model organism for stem cell research.</title>
        <authorList>
            <person name="Berezikov E."/>
        </authorList>
    </citation>
    <scope>NUCLEOTIDE SEQUENCE [LARGE SCALE GENOMIC DNA]</scope>
    <source>
        <strain evidence="11">DV1</strain>
        <tissue evidence="11">Whole organism</tissue>
    </source>
</reference>
<keyword evidence="2" id="KW-0808">Transferase</keyword>
<dbReference type="GO" id="GO:0003676">
    <property type="term" value="F:nucleic acid binding"/>
    <property type="evidence" value="ECO:0007669"/>
    <property type="project" value="InterPro"/>
</dbReference>
<protein>
    <recommendedName>
        <fullName evidence="1">RNA-directed DNA polymerase</fullName>
        <ecNumber evidence="1">2.7.7.49</ecNumber>
    </recommendedName>
</protein>
<sequence>MDGSLSTANGGAMRMRGCIVLDVEIGGERWSANFFVVDGLRYDVILGSEFFKQHRCVINYSEFVFRVGDVRVPIRQKGELPVVCRIKAETTVFLEPAQEVVMPARVEKKGARNCGSVGITEEKPVKAAEKDLALARALVAPGVDGRLPMRLLNTSSCRKRVKKGETIGWFIPLEPNGGINVVRLDDDVEAKNEAEAWDPIEEFREWGSCGLSEEEEADFRELISQHRAVFAKDSKDLGCTTVMKHEIDTGDARPVKEAARRIPLYLRQEVDKELDDLLEAGRISEVQSPWCSPVVCVKKKDGSLRFCCDYRKLNEVTKKDAVPLPRTDDLLESLGGAKIFSTMDMQSGYWQMAVEPSDRLKTAFGVSHRVQQYAWNVMPFGLTNAPASFSRLMNVVLGKLCWKTCLVYLDDLLVWSRTVEEHLERLQTVFRRLRAANIKLKPKKCAFLLKSVTFLGHVVSADGIATSPEKIAEIRDWPTPKNVKEVRSFLGLCGYYRQFIADFSRIAEPMLRRTRHDCPWSWDEECQAAFEALKERLQGSEVMAFPNFAEDAGEFVLDTDGSTKEGIGAVLSQVQKDGSEKVIAYGSRTLSREERNYCTTRVELLAVVFFVQKFRYYLMGREFLVRTDHSSLKWLHSLRDVEGQLARWLELLAPYRYRIEHRPGVKHQHADALSRKPRRRHQGSESCPGCAQEQIGVNALGLQKWTSEEIRESQKIDSDIRQAMELLAHGDGEITEEHLRRISPTARRIVERRRDLEVSDSEVLLCHTASRRQPQVVLPRNMLRAVLEEAHGGRSGGHVGIFKTKEKVRQSFWRPGLGREVEEHVKACLDCTKAKAGKKPIAPMEPIPSSSPFDIVMTDVIGPLPRSKKGNFYILTVQDAFSKWPDAYAIRNQKAATIARVLFERWIANHGCPRVLHSDQGRNFESGIIRKLCELLGVKKTRTSAYHPSGNGQVERFNGFLKNSLRSYLVQKGQNAWEEYLPSALMAYRSTVQASTGYTPYYMLHGQEMPLGFEPEDLRRKTDSCPLFVQEIKQNLLHAHERIREGRETVQRRQKMNYDRKVKGKAIQKGDSVLLVLSVLGDGREKQVSYQLARPSEGPGEAVRCVVPSAGSDTAAEDQGGALQQSPAGSGPDGGGRRSRDRRGNWEGQFGKNQAATW</sequence>
<evidence type="ECO:0000256" key="5">
    <source>
        <dbReference type="ARBA" id="ARBA00022759"/>
    </source>
</evidence>
<evidence type="ECO:0000259" key="9">
    <source>
        <dbReference type="PROSITE" id="PS50878"/>
    </source>
</evidence>
<dbReference type="InterPro" id="IPR036397">
    <property type="entry name" value="RNaseH_sf"/>
</dbReference>
<dbReference type="Gene3D" id="2.40.70.10">
    <property type="entry name" value="Acid Proteases"/>
    <property type="match status" value="1"/>
</dbReference>
<dbReference type="Pfam" id="PF00078">
    <property type="entry name" value="RVT_1"/>
    <property type="match status" value="1"/>
</dbReference>
<evidence type="ECO:0000256" key="2">
    <source>
        <dbReference type="ARBA" id="ARBA00022679"/>
    </source>
</evidence>
<feature type="region of interest" description="Disordered" evidence="8">
    <location>
        <begin position="1108"/>
        <end position="1158"/>
    </location>
</feature>
<dbReference type="Gene3D" id="3.10.20.370">
    <property type="match status" value="1"/>
</dbReference>
<evidence type="ECO:0000313" key="11">
    <source>
        <dbReference type="EMBL" id="PAA51398.1"/>
    </source>
</evidence>
<dbReference type="InterPro" id="IPR021109">
    <property type="entry name" value="Peptidase_aspartic_dom_sf"/>
</dbReference>
<dbReference type="OrthoDB" id="10051637at2759"/>
<dbReference type="EMBL" id="NIVC01003439">
    <property type="protein sequence ID" value="PAA51398.1"/>
    <property type="molecule type" value="Genomic_DNA"/>
</dbReference>
<dbReference type="Gene3D" id="3.30.70.270">
    <property type="match status" value="2"/>
</dbReference>
<proteinExistence type="predicted"/>
<evidence type="ECO:0000313" key="12">
    <source>
        <dbReference type="Proteomes" id="UP000215902"/>
    </source>
</evidence>
<evidence type="ECO:0000259" key="10">
    <source>
        <dbReference type="PROSITE" id="PS50994"/>
    </source>
</evidence>
<dbReference type="InterPro" id="IPR043502">
    <property type="entry name" value="DNA/RNA_pol_sf"/>
</dbReference>
<dbReference type="FunFam" id="3.10.20.370:FF:000001">
    <property type="entry name" value="Retrovirus-related Pol polyprotein from transposon 17.6-like protein"/>
    <property type="match status" value="1"/>
</dbReference>
<dbReference type="InterPro" id="IPR050951">
    <property type="entry name" value="Retrovirus_Pol_polyprotein"/>
</dbReference>
<dbReference type="PANTHER" id="PTHR37984">
    <property type="entry name" value="PROTEIN CBG26694"/>
    <property type="match status" value="1"/>
</dbReference>
<dbReference type="PANTHER" id="PTHR37984:SF5">
    <property type="entry name" value="PROTEIN NYNRIN-LIKE"/>
    <property type="match status" value="1"/>
</dbReference>
<dbReference type="EC" id="2.7.7.49" evidence="1"/>
<evidence type="ECO:0000256" key="4">
    <source>
        <dbReference type="ARBA" id="ARBA00022722"/>
    </source>
</evidence>
<dbReference type="FunFam" id="1.10.340.70:FF:000001">
    <property type="entry name" value="Retrovirus-related Pol polyprotein from transposon gypsy-like Protein"/>
    <property type="match status" value="1"/>
</dbReference>
<keyword evidence="3" id="KW-0548">Nucleotidyltransferase</keyword>
<organism evidence="11 12">
    <name type="scientific">Macrostomum lignano</name>
    <dbReference type="NCBI Taxonomy" id="282301"/>
    <lineage>
        <taxon>Eukaryota</taxon>
        <taxon>Metazoa</taxon>
        <taxon>Spiralia</taxon>
        <taxon>Lophotrochozoa</taxon>
        <taxon>Platyhelminthes</taxon>
        <taxon>Rhabditophora</taxon>
        <taxon>Macrostomorpha</taxon>
        <taxon>Macrostomida</taxon>
        <taxon>Macrostomidae</taxon>
        <taxon>Macrostomum</taxon>
    </lineage>
</organism>
<dbReference type="AlphaFoldDB" id="A0A267DQ29"/>
<dbReference type="SUPFAM" id="SSF53098">
    <property type="entry name" value="Ribonuclease H-like"/>
    <property type="match status" value="1"/>
</dbReference>
<dbReference type="PROSITE" id="PS50878">
    <property type="entry name" value="RT_POL"/>
    <property type="match status" value="1"/>
</dbReference>